<sequence length="77" mass="9044">MPLFKKLNDILGVRFILNMNQIDLNDFVQSFIQACPFGADKCKIYNLDRDGYQGLHVYFRANNHAFTIEFQFSPFSF</sequence>
<dbReference type="InterPro" id="IPR043519">
    <property type="entry name" value="NT_sf"/>
</dbReference>
<dbReference type="EMBL" id="VSSQ01000059">
    <property type="protein sequence ID" value="MPL71404.1"/>
    <property type="molecule type" value="Genomic_DNA"/>
</dbReference>
<protein>
    <recommendedName>
        <fullName evidence="2">RelA/SpoT domain-containing protein</fullName>
    </recommendedName>
</protein>
<organism evidence="1">
    <name type="scientific">bioreactor metagenome</name>
    <dbReference type="NCBI Taxonomy" id="1076179"/>
    <lineage>
        <taxon>unclassified sequences</taxon>
        <taxon>metagenomes</taxon>
        <taxon>ecological metagenomes</taxon>
    </lineage>
</organism>
<reference evidence="1" key="1">
    <citation type="submission" date="2019-08" db="EMBL/GenBank/DDBJ databases">
        <authorList>
            <person name="Kucharzyk K."/>
            <person name="Murdoch R.W."/>
            <person name="Higgins S."/>
            <person name="Loffler F."/>
        </authorList>
    </citation>
    <scope>NUCLEOTIDE SEQUENCE</scope>
</reference>
<comment type="caution">
    <text evidence="1">The sequence shown here is derived from an EMBL/GenBank/DDBJ whole genome shotgun (WGS) entry which is preliminary data.</text>
</comment>
<evidence type="ECO:0000313" key="1">
    <source>
        <dbReference type="EMBL" id="MPL71404.1"/>
    </source>
</evidence>
<evidence type="ECO:0008006" key="2">
    <source>
        <dbReference type="Google" id="ProtNLM"/>
    </source>
</evidence>
<proteinExistence type="predicted"/>
<dbReference type="Gene3D" id="3.30.460.10">
    <property type="entry name" value="Beta Polymerase, domain 2"/>
    <property type="match status" value="1"/>
</dbReference>
<name>A0A644TWQ1_9ZZZZ</name>
<accession>A0A644TWQ1</accession>
<dbReference type="AlphaFoldDB" id="A0A644TWQ1"/>
<gene>
    <name evidence="1" type="ORF">SDC9_17179</name>
</gene>